<feature type="chain" id="PRO_5025619262" evidence="1">
    <location>
        <begin position="18"/>
        <end position="80"/>
    </location>
</feature>
<gene>
    <name evidence="2" type="ORF">K491DRAFT_697826</name>
</gene>
<reference evidence="2" key="1">
    <citation type="journal article" date="2020" name="Stud. Mycol.">
        <title>101 Dothideomycetes genomes: a test case for predicting lifestyles and emergence of pathogens.</title>
        <authorList>
            <person name="Haridas S."/>
            <person name="Albert R."/>
            <person name="Binder M."/>
            <person name="Bloem J."/>
            <person name="Labutti K."/>
            <person name="Salamov A."/>
            <person name="Andreopoulos B."/>
            <person name="Baker S."/>
            <person name="Barry K."/>
            <person name="Bills G."/>
            <person name="Bluhm B."/>
            <person name="Cannon C."/>
            <person name="Castanera R."/>
            <person name="Culley D."/>
            <person name="Daum C."/>
            <person name="Ezra D."/>
            <person name="Gonzalez J."/>
            <person name="Henrissat B."/>
            <person name="Kuo A."/>
            <person name="Liang C."/>
            <person name="Lipzen A."/>
            <person name="Lutzoni F."/>
            <person name="Magnuson J."/>
            <person name="Mondo S."/>
            <person name="Nolan M."/>
            <person name="Ohm R."/>
            <person name="Pangilinan J."/>
            <person name="Park H.-J."/>
            <person name="Ramirez L."/>
            <person name="Alfaro M."/>
            <person name="Sun H."/>
            <person name="Tritt A."/>
            <person name="Yoshinaga Y."/>
            <person name="Zwiers L.-H."/>
            <person name="Turgeon B."/>
            <person name="Goodwin S."/>
            <person name="Spatafora J."/>
            <person name="Crous P."/>
            <person name="Grigoriev I."/>
        </authorList>
    </citation>
    <scope>NUCLEOTIDE SEQUENCE</scope>
    <source>
        <strain evidence="2">CBS 122681</strain>
    </source>
</reference>
<keyword evidence="1" id="KW-0732">Signal</keyword>
<sequence>MTTFLIVLPLLEYRVRSICTVNAPSLPPPPVCTVQGLSIPPVLFPDQSALSILTKIATSNNCPLSSIHQSSAVMRSDPYW</sequence>
<keyword evidence="3" id="KW-1185">Reference proteome</keyword>
<protein>
    <submittedName>
        <fullName evidence="2">Uncharacterized protein</fullName>
    </submittedName>
</protein>
<dbReference type="AlphaFoldDB" id="A0A6A6SPJ7"/>
<evidence type="ECO:0000313" key="2">
    <source>
        <dbReference type="EMBL" id="KAF2649775.1"/>
    </source>
</evidence>
<name>A0A6A6SPJ7_9PLEO</name>
<dbReference type="EMBL" id="MU004479">
    <property type="protein sequence ID" value="KAF2649775.1"/>
    <property type="molecule type" value="Genomic_DNA"/>
</dbReference>
<feature type="signal peptide" evidence="1">
    <location>
        <begin position="1"/>
        <end position="17"/>
    </location>
</feature>
<evidence type="ECO:0000256" key="1">
    <source>
        <dbReference type="SAM" id="SignalP"/>
    </source>
</evidence>
<proteinExistence type="predicted"/>
<organism evidence="2 3">
    <name type="scientific">Lophiostoma macrostomum CBS 122681</name>
    <dbReference type="NCBI Taxonomy" id="1314788"/>
    <lineage>
        <taxon>Eukaryota</taxon>
        <taxon>Fungi</taxon>
        <taxon>Dikarya</taxon>
        <taxon>Ascomycota</taxon>
        <taxon>Pezizomycotina</taxon>
        <taxon>Dothideomycetes</taxon>
        <taxon>Pleosporomycetidae</taxon>
        <taxon>Pleosporales</taxon>
        <taxon>Lophiostomataceae</taxon>
        <taxon>Lophiostoma</taxon>
    </lineage>
</organism>
<dbReference type="Proteomes" id="UP000799324">
    <property type="component" value="Unassembled WGS sequence"/>
</dbReference>
<evidence type="ECO:0000313" key="3">
    <source>
        <dbReference type="Proteomes" id="UP000799324"/>
    </source>
</evidence>
<accession>A0A6A6SPJ7</accession>